<organism evidence="8 9">
    <name type="scientific">Chloropicon primus</name>
    <dbReference type="NCBI Taxonomy" id="1764295"/>
    <lineage>
        <taxon>Eukaryota</taxon>
        <taxon>Viridiplantae</taxon>
        <taxon>Chlorophyta</taxon>
        <taxon>Chloropicophyceae</taxon>
        <taxon>Chloropicales</taxon>
        <taxon>Chloropicaceae</taxon>
        <taxon>Chloropicon</taxon>
    </lineage>
</organism>
<dbReference type="Gene3D" id="3.40.50.300">
    <property type="entry name" value="P-loop containing nucleotide triphosphate hydrolases"/>
    <property type="match status" value="1"/>
</dbReference>
<dbReference type="STRING" id="1764295.A0A5B8MGV2"/>
<dbReference type="Proteomes" id="UP000316726">
    <property type="component" value="Chromosome 3"/>
</dbReference>
<evidence type="ECO:0000256" key="1">
    <source>
        <dbReference type="ARBA" id="ARBA00004123"/>
    </source>
</evidence>
<sequence>MEERRGGLRSREKITDAFSKGRHGRRGKRKASAVRVDEAKRSTEEEQRPPSSRRARVGRRSDQQGGSGGVSKPALRKFLQILRRRLLNDERGRKCRESSEHFQESCEKLDNLIRSTIIHGTNNSVLLVGAPGSAKKEVLERVLGDLLAEFNEEGKSASVGVVRLSGLLHSDECSALREIARQLCDTWDLNFLKSASFSTNLRFLREILSELDKGHKTVIFVLDCLDLYTTKQKQGLLYNLLDALQGSQAQAAVVGLSSRHDCLELMEKRARSRFSYRKVVTPAPPPEEGIRVLKELLTVPEGSAGDDGLLSGSDPSLQLSGERDEEEVKAFNREVAAMLCSEESKAVLDRFFKCNATIYTVEQLVLGLICSMDGSVSTLTLPMLRAACGSMSVTTLVKQGLQMSVLDLTMLVAMQRLEKRGKESYNFQHIYKEVESLRSADQRFGQEAALESYVRLVEQKFVETIGDHRRQQEFRPSRLLMMGCEIERIIAGHPNCPESLRRSAANIFL</sequence>
<comment type="subcellular location">
    <subcellularLocation>
        <location evidence="1">Nucleus</location>
    </subcellularLocation>
</comment>
<evidence type="ECO:0000256" key="3">
    <source>
        <dbReference type="ARBA" id="ARBA00022705"/>
    </source>
</evidence>
<feature type="compositionally biased region" description="Basic and acidic residues" evidence="6">
    <location>
        <begin position="35"/>
        <end position="48"/>
    </location>
</feature>
<evidence type="ECO:0000256" key="4">
    <source>
        <dbReference type="ARBA" id="ARBA00023125"/>
    </source>
</evidence>
<feature type="domain" description="Origin recognition complex subunit 4 C-terminal" evidence="7">
    <location>
        <begin position="292"/>
        <end position="481"/>
    </location>
</feature>
<dbReference type="InterPro" id="IPR027417">
    <property type="entry name" value="P-loop_NTPase"/>
</dbReference>
<dbReference type="InterPro" id="IPR032705">
    <property type="entry name" value="ORC4_C"/>
</dbReference>
<accession>A0A5B8MGV2</accession>
<reference evidence="8 9" key="1">
    <citation type="submission" date="2018-07" db="EMBL/GenBank/DDBJ databases">
        <title>The complete nuclear genome of the prasinophyte Chloropicon primus (CCMP1205).</title>
        <authorList>
            <person name="Pombert J.-F."/>
            <person name="Otis C."/>
            <person name="Turmel M."/>
            <person name="Lemieux C."/>
        </authorList>
    </citation>
    <scope>NUCLEOTIDE SEQUENCE [LARGE SCALE GENOMIC DNA]</scope>
    <source>
        <strain evidence="8 9">CCMP1205</strain>
    </source>
</reference>
<protein>
    <submittedName>
        <fullName evidence="8">Subunit 4 of origin recognition complex</fullName>
    </submittedName>
</protein>
<keyword evidence="5" id="KW-0539">Nucleus</keyword>
<keyword evidence="4" id="KW-0238">DNA-binding</keyword>
<dbReference type="InterPro" id="IPR016527">
    <property type="entry name" value="ORC4"/>
</dbReference>
<feature type="compositionally biased region" description="Basic and acidic residues" evidence="6">
    <location>
        <begin position="1"/>
        <end position="15"/>
    </location>
</feature>
<dbReference type="GO" id="GO:0003688">
    <property type="term" value="F:DNA replication origin binding"/>
    <property type="evidence" value="ECO:0007669"/>
    <property type="project" value="TreeGrafter"/>
</dbReference>
<dbReference type="Pfam" id="PF14629">
    <property type="entry name" value="ORC4_C"/>
    <property type="match status" value="1"/>
</dbReference>
<dbReference type="SUPFAM" id="SSF52540">
    <property type="entry name" value="P-loop containing nucleoside triphosphate hydrolases"/>
    <property type="match status" value="1"/>
</dbReference>
<evidence type="ECO:0000256" key="5">
    <source>
        <dbReference type="ARBA" id="ARBA00023242"/>
    </source>
</evidence>
<dbReference type="OrthoDB" id="343623at2759"/>
<name>A0A5B8MGV2_9CHLO</name>
<evidence type="ECO:0000256" key="2">
    <source>
        <dbReference type="ARBA" id="ARBA00005334"/>
    </source>
</evidence>
<dbReference type="EMBL" id="CP031036">
    <property type="protein sequence ID" value="QDZ19561.1"/>
    <property type="molecule type" value="Genomic_DNA"/>
</dbReference>
<keyword evidence="3" id="KW-0235">DNA replication</keyword>
<comment type="similarity">
    <text evidence="2">Belongs to the ORC4 family.</text>
</comment>
<dbReference type="GO" id="GO:0006270">
    <property type="term" value="P:DNA replication initiation"/>
    <property type="evidence" value="ECO:0007669"/>
    <property type="project" value="TreeGrafter"/>
</dbReference>
<dbReference type="GO" id="GO:0005664">
    <property type="term" value="C:nuclear origin of replication recognition complex"/>
    <property type="evidence" value="ECO:0007669"/>
    <property type="project" value="TreeGrafter"/>
</dbReference>
<evidence type="ECO:0000313" key="8">
    <source>
        <dbReference type="EMBL" id="QDZ19561.1"/>
    </source>
</evidence>
<feature type="compositionally biased region" description="Basic residues" evidence="6">
    <location>
        <begin position="20"/>
        <end position="32"/>
    </location>
</feature>
<feature type="region of interest" description="Disordered" evidence="6">
    <location>
        <begin position="1"/>
        <end position="71"/>
    </location>
</feature>
<proteinExistence type="inferred from homology"/>
<evidence type="ECO:0000256" key="6">
    <source>
        <dbReference type="SAM" id="MobiDB-lite"/>
    </source>
</evidence>
<keyword evidence="9" id="KW-1185">Reference proteome</keyword>
<gene>
    <name evidence="8" type="ORF">A3770_03p20790</name>
</gene>
<dbReference type="AlphaFoldDB" id="A0A5B8MGV2"/>
<dbReference type="PANTHER" id="PTHR12087">
    <property type="entry name" value="ORIGIN RECOGNITION COMPLEX SUBUNIT 4"/>
    <property type="match status" value="1"/>
</dbReference>
<dbReference type="PANTHER" id="PTHR12087:SF0">
    <property type="entry name" value="ORIGIN RECOGNITION COMPLEX SUBUNIT 4"/>
    <property type="match status" value="1"/>
</dbReference>
<evidence type="ECO:0000313" key="9">
    <source>
        <dbReference type="Proteomes" id="UP000316726"/>
    </source>
</evidence>
<evidence type="ECO:0000259" key="7">
    <source>
        <dbReference type="Pfam" id="PF14629"/>
    </source>
</evidence>